<dbReference type="Gene3D" id="1.10.10.1130">
    <property type="entry name" value="Uncharacterised protein PF10982, DUF2789"/>
    <property type="match status" value="1"/>
</dbReference>
<evidence type="ECO:0000313" key="1">
    <source>
        <dbReference type="EMBL" id="PRY63872.1"/>
    </source>
</evidence>
<reference evidence="1 2" key="1">
    <citation type="submission" date="2018-03" db="EMBL/GenBank/DDBJ databases">
        <title>Genomic Encyclopedia of Type Strains, Phase III (KMG-III): the genomes of soil and plant-associated and newly described type strains.</title>
        <authorList>
            <person name="Whitman W."/>
        </authorList>
    </citation>
    <scope>NUCLEOTIDE SEQUENCE [LARGE SCALE GENOMIC DNA]</scope>
    <source>
        <strain evidence="1 2">CGMCC 1.12152</strain>
    </source>
</reference>
<gene>
    <name evidence="1" type="ORF">B0H98_10715</name>
</gene>
<organism evidence="1 2">
    <name type="scientific">Vreelandella songnenensis</name>
    <dbReference type="NCBI Taxonomy" id="1176243"/>
    <lineage>
        <taxon>Bacteria</taxon>
        <taxon>Pseudomonadati</taxon>
        <taxon>Pseudomonadota</taxon>
        <taxon>Gammaproteobacteria</taxon>
        <taxon>Oceanospirillales</taxon>
        <taxon>Halomonadaceae</taxon>
        <taxon>Vreelandella</taxon>
    </lineage>
</organism>
<accession>A0A2T0V121</accession>
<dbReference type="Proteomes" id="UP000237647">
    <property type="component" value="Unassembled WGS sequence"/>
</dbReference>
<comment type="caution">
    <text evidence="1">The sequence shown here is derived from an EMBL/GenBank/DDBJ whole genome shotgun (WGS) entry which is preliminary data.</text>
</comment>
<name>A0A2T0V121_9GAMM</name>
<protein>
    <submittedName>
        <fullName evidence="1">Uncharacterized protein DUF2789</fullName>
    </submittedName>
</protein>
<dbReference type="InterPro" id="IPR038086">
    <property type="entry name" value="DUF2789_sf"/>
</dbReference>
<dbReference type="EMBL" id="PVTK01000007">
    <property type="protein sequence ID" value="PRY63872.1"/>
    <property type="molecule type" value="Genomic_DNA"/>
</dbReference>
<keyword evidence="2" id="KW-1185">Reference proteome</keyword>
<proteinExistence type="predicted"/>
<dbReference type="Pfam" id="PF10982">
    <property type="entry name" value="DUF2789"/>
    <property type="match status" value="1"/>
</dbReference>
<dbReference type="AlphaFoldDB" id="A0A2T0V121"/>
<evidence type="ECO:0000313" key="2">
    <source>
        <dbReference type="Proteomes" id="UP000237647"/>
    </source>
</evidence>
<sequence>MVNKGNHLKERIFMEKPVHFFSDLFEQLGLPSDSESIEHFIKRHRPLPEDVALADAPCWNEGQAEFLREAIEEDADWAELVDHLDVAMHQDN</sequence>
<dbReference type="InterPro" id="IPR021250">
    <property type="entry name" value="DUF2789"/>
</dbReference>